<dbReference type="EMBL" id="JABBFW010000035">
    <property type="protein sequence ID" value="NML18580.1"/>
    <property type="molecule type" value="Genomic_DNA"/>
</dbReference>
<accession>A0A848FK14</accession>
<evidence type="ECO:0000313" key="8">
    <source>
        <dbReference type="EMBL" id="NML18580.1"/>
    </source>
</evidence>
<keyword evidence="9" id="KW-1185">Reference proteome</keyword>
<evidence type="ECO:0000256" key="5">
    <source>
        <dbReference type="ARBA" id="ARBA00023136"/>
    </source>
</evidence>
<keyword evidence="5 6" id="KW-0472">Membrane</keyword>
<feature type="domain" description="EamA" evidence="7">
    <location>
        <begin position="17"/>
        <end position="149"/>
    </location>
</feature>
<dbReference type="AlphaFoldDB" id="A0A848FK14"/>
<feature type="transmembrane region" description="Helical" evidence="6">
    <location>
        <begin position="223"/>
        <end position="244"/>
    </location>
</feature>
<name>A0A848FK14_9BURK</name>
<dbReference type="InterPro" id="IPR000620">
    <property type="entry name" value="EamA_dom"/>
</dbReference>
<dbReference type="PANTHER" id="PTHR32322:SF2">
    <property type="entry name" value="EAMA DOMAIN-CONTAINING PROTEIN"/>
    <property type="match status" value="1"/>
</dbReference>
<dbReference type="InterPro" id="IPR050638">
    <property type="entry name" value="AA-Vitamin_Transporters"/>
</dbReference>
<dbReference type="RefSeq" id="WP_169163477.1">
    <property type="nucleotide sequence ID" value="NZ_JABBFW010000035.1"/>
</dbReference>
<evidence type="ECO:0000313" key="9">
    <source>
        <dbReference type="Proteomes" id="UP000574067"/>
    </source>
</evidence>
<dbReference type="SUPFAM" id="SSF103481">
    <property type="entry name" value="Multidrug resistance efflux transporter EmrE"/>
    <property type="match status" value="2"/>
</dbReference>
<feature type="transmembrane region" description="Helical" evidence="6">
    <location>
        <begin position="12"/>
        <end position="31"/>
    </location>
</feature>
<feature type="transmembrane region" description="Helical" evidence="6">
    <location>
        <begin position="161"/>
        <end position="180"/>
    </location>
</feature>
<dbReference type="Pfam" id="PF00892">
    <property type="entry name" value="EamA"/>
    <property type="match status" value="1"/>
</dbReference>
<feature type="transmembrane region" description="Helical" evidence="6">
    <location>
        <begin position="278"/>
        <end position="295"/>
    </location>
</feature>
<dbReference type="Proteomes" id="UP000574067">
    <property type="component" value="Unassembled WGS sequence"/>
</dbReference>
<evidence type="ECO:0000256" key="4">
    <source>
        <dbReference type="ARBA" id="ARBA00022989"/>
    </source>
</evidence>
<dbReference type="PANTHER" id="PTHR32322">
    <property type="entry name" value="INNER MEMBRANE TRANSPORTER"/>
    <property type="match status" value="1"/>
</dbReference>
<dbReference type="GO" id="GO:0016020">
    <property type="term" value="C:membrane"/>
    <property type="evidence" value="ECO:0007669"/>
    <property type="project" value="UniProtKB-SubCell"/>
</dbReference>
<feature type="transmembrane region" description="Helical" evidence="6">
    <location>
        <begin position="37"/>
        <end position="65"/>
    </location>
</feature>
<evidence type="ECO:0000256" key="2">
    <source>
        <dbReference type="ARBA" id="ARBA00007362"/>
    </source>
</evidence>
<proteinExistence type="inferred from homology"/>
<keyword evidence="3 6" id="KW-0812">Transmembrane</keyword>
<feature type="transmembrane region" description="Helical" evidence="6">
    <location>
        <begin position="77"/>
        <end position="98"/>
    </location>
</feature>
<feature type="transmembrane region" description="Helical" evidence="6">
    <location>
        <begin position="104"/>
        <end position="125"/>
    </location>
</feature>
<comment type="subcellular location">
    <subcellularLocation>
        <location evidence="1">Membrane</location>
        <topology evidence="1">Multi-pass membrane protein</topology>
    </subcellularLocation>
</comment>
<evidence type="ECO:0000256" key="3">
    <source>
        <dbReference type="ARBA" id="ARBA00022692"/>
    </source>
</evidence>
<comment type="similarity">
    <text evidence="2">Belongs to the EamA transporter family.</text>
</comment>
<organism evidence="8 9">
    <name type="scientific">Azohydromonas caseinilytica</name>
    <dbReference type="NCBI Taxonomy" id="2728836"/>
    <lineage>
        <taxon>Bacteria</taxon>
        <taxon>Pseudomonadati</taxon>
        <taxon>Pseudomonadota</taxon>
        <taxon>Betaproteobacteria</taxon>
        <taxon>Burkholderiales</taxon>
        <taxon>Sphaerotilaceae</taxon>
        <taxon>Azohydromonas</taxon>
    </lineage>
</organism>
<sequence>MSAASAALPARPAAAPWGLLFAVGGLLGLALPGAKAMAGLGVSALAFAAWPTTVAGALLVLLAAARQPRPAHWGRTLRYSVVAGVMGHAVPMTVAFALSASAGAGITAMAFTLPPVFTLATTLLLRRERFQPMRLAAILLGLAGALGLVLGRHALAPLTLPALLGLLAMPALVGAANVYRSVKLPPGVAAEWLGGLLLLASGALLLLVGLVSGGLAVPLTAPVLGGLALQSAVMTLAYLLYFLLQRRADPVLFSFIGQAMMVAGVAVGVLFFGERLPWTAWPSLALVLAAMRLMHRHPARPAVSRPARGATA</sequence>
<evidence type="ECO:0000256" key="1">
    <source>
        <dbReference type="ARBA" id="ARBA00004141"/>
    </source>
</evidence>
<gene>
    <name evidence="8" type="ORF">HHL10_26790</name>
</gene>
<reference evidence="8 9" key="1">
    <citation type="submission" date="2020-04" db="EMBL/GenBank/DDBJ databases">
        <title>Azohydromonas sp. isolated from soil.</title>
        <authorList>
            <person name="Dahal R.H."/>
        </authorList>
    </citation>
    <scope>NUCLEOTIDE SEQUENCE [LARGE SCALE GENOMIC DNA]</scope>
    <source>
        <strain evidence="8 9">G-1-1-14</strain>
    </source>
</reference>
<comment type="caution">
    <text evidence="8">The sequence shown here is derived from an EMBL/GenBank/DDBJ whole genome shotgun (WGS) entry which is preliminary data.</text>
</comment>
<evidence type="ECO:0000256" key="6">
    <source>
        <dbReference type="SAM" id="Phobius"/>
    </source>
</evidence>
<evidence type="ECO:0000259" key="7">
    <source>
        <dbReference type="Pfam" id="PF00892"/>
    </source>
</evidence>
<feature type="transmembrane region" description="Helical" evidence="6">
    <location>
        <begin position="251"/>
        <end position="272"/>
    </location>
</feature>
<feature type="transmembrane region" description="Helical" evidence="6">
    <location>
        <begin position="137"/>
        <end position="155"/>
    </location>
</feature>
<keyword evidence="4 6" id="KW-1133">Transmembrane helix</keyword>
<dbReference type="InterPro" id="IPR037185">
    <property type="entry name" value="EmrE-like"/>
</dbReference>
<protein>
    <submittedName>
        <fullName evidence="8">EamA family transporter</fullName>
    </submittedName>
</protein>
<feature type="transmembrane region" description="Helical" evidence="6">
    <location>
        <begin position="192"/>
        <end position="217"/>
    </location>
</feature>